<dbReference type="GO" id="GO:0008270">
    <property type="term" value="F:zinc ion binding"/>
    <property type="evidence" value="ECO:0007669"/>
    <property type="project" value="UniProtKB-KW"/>
</dbReference>
<dbReference type="PRINTS" id="PR00047">
    <property type="entry name" value="STROIDFINGER"/>
</dbReference>
<name>A0A7R9KHU5_9ACAR</name>
<evidence type="ECO:0000256" key="8">
    <source>
        <dbReference type="ARBA" id="ARBA00023242"/>
    </source>
</evidence>
<dbReference type="Proteomes" id="UP000759131">
    <property type="component" value="Unassembled WGS sequence"/>
</dbReference>
<keyword evidence="8" id="KW-0539">Nucleus</keyword>
<evidence type="ECO:0000313" key="10">
    <source>
        <dbReference type="EMBL" id="CAD7623254.1"/>
    </source>
</evidence>
<feature type="domain" description="Nuclear receptor" evidence="9">
    <location>
        <begin position="6"/>
        <end position="82"/>
    </location>
</feature>
<keyword evidence="7" id="KW-0675">Receptor</keyword>
<evidence type="ECO:0000256" key="1">
    <source>
        <dbReference type="ARBA" id="ARBA00022723"/>
    </source>
</evidence>
<dbReference type="InterPro" id="IPR001628">
    <property type="entry name" value="Znf_hrmn_rcpt"/>
</dbReference>
<evidence type="ECO:0000256" key="7">
    <source>
        <dbReference type="ARBA" id="ARBA00023170"/>
    </source>
</evidence>
<evidence type="ECO:0000256" key="5">
    <source>
        <dbReference type="ARBA" id="ARBA00023125"/>
    </source>
</evidence>
<dbReference type="EMBL" id="OC856128">
    <property type="protein sequence ID" value="CAD7623254.1"/>
    <property type="molecule type" value="Genomic_DNA"/>
</dbReference>
<accession>A0A7R9KHU5</accession>
<keyword evidence="3" id="KW-0862">Zinc</keyword>
<evidence type="ECO:0000256" key="4">
    <source>
        <dbReference type="ARBA" id="ARBA00023015"/>
    </source>
</evidence>
<keyword evidence="2" id="KW-0863">Zinc-finger</keyword>
<evidence type="ECO:0000313" key="11">
    <source>
        <dbReference type="Proteomes" id="UP000759131"/>
    </source>
</evidence>
<dbReference type="AlphaFoldDB" id="A0A7R9KHU5"/>
<dbReference type="EMBL" id="CAJPIZ010001553">
    <property type="protein sequence ID" value="CAG2103684.1"/>
    <property type="molecule type" value="Genomic_DNA"/>
</dbReference>
<reference evidence="10" key="1">
    <citation type="submission" date="2020-11" db="EMBL/GenBank/DDBJ databases">
        <authorList>
            <person name="Tran Van P."/>
        </authorList>
    </citation>
    <scope>NUCLEOTIDE SEQUENCE</scope>
</reference>
<feature type="non-terminal residue" evidence="10">
    <location>
        <position position="125"/>
    </location>
</feature>
<keyword evidence="6" id="KW-0804">Transcription</keyword>
<keyword evidence="11" id="KW-1185">Reference proteome</keyword>
<dbReference type="Pfam" id="PF00105">
    <property type="entry name" value="zf-C4"/>
    <property type="match status" value="1"/>
</dbReference>
<dbReference type="Gene3D" id="3.30.50.10">
    <property type="entry name" value="Erythroid Transcription Factor GATA-1, subunit A"/>
    <property type="match status" value="1"/>
</dbReference>
<evidence type="ECO:0000256" key="6">
    <source>
        <dbReference type="ARBA" id="ARBA00023163"/>
    </source>
</evidence>
<dbReference type="GO" id="GO:0004879">
    <property type="term" value="F:nuclear receptor activity"/>
    <property type="evidence" value="ECO:0007669"/>
    <property type="project" value="TreeGrafter"/>
</dbReference>
<keyword evidence="5" id="KW-0238">DNA-binding</keyword>
<keyword evidence="4" id="KW-0805">Transcription regulation</keyword>
<proteinExistence type="predicted"/>
<evidence type="ECO:0000256" key="3">
    <source>
        <dbReference type="ARBA" id="ARBA00022833"/>
    </source>
</evidence>
<evidence type="ECO:0000259" key="9">
    <source>
        <dbReference type="PROSITE" id="PS51030"/>
    </source>
</evidence>
<dbReference type="GO" id="GO:0045944">
    <property type="term" value="P:positive regulation of transcription by RNA polymerase II"/>
    <property type="evidence" value="ECO:0007669"/>
    <property type="project" value="TreeGrafter"/>
</dbReference>
<dbReference type="InterPro" id="IPR050234">
    <property type="entry name" value="Nuclear_hormone_rcpt_NR1"/>
</dbReference>
<evidence type="ECO:0000256" key="2">
    <source>
        <dbReference type="ARBA" id="ARBA00022771"/>
    </source>
</evidence>
<dbReference type="SMART" id="SM00399">
    <property type="entry name" value="ZnF_C4"/>
    <property type="match status" value="1"/>
</dbReference>
<dbReference type="SUPFAM" id="SSF57716">
    <property type="entry name" value="Glucocorticoid receptor-like (DNA-binding domain)"/>
    <property type="match status" value="1"/>
</dbReference>
<dbReference type="PROSITE" id="PS51030">
    <property type="entry name" value="NUCLEAR_REC_DBD_2"/>
    <property type="match status" value="1"/>
</dbReference>
<dbReference type="InterPro" id="IPR013088">
    <property type="entry name" value="Znf_NHR/GATA"/>
</dbReference>
<sequence length="125" mass="14586">MPDKPDMFCLICGDRATGYHFDGLSCNSCKSFFRRTALIDKKKLSCHLAGTCVITMDNRNYCKECRLNKCFSIGMKTSKFYSDEQKRQRISIIENNRKLKKCDVKHMGTKSEINQFFANRYHTKC</sequence>
<dbReference type="OrthoDB" id="6247587at2759"/>
<protein>
    <recommendedName>
        <fullName evidence="9">Nuclear receptor domain-containing protein</fullName>
    </recommendedName>
</protein>
<dbReference type="GO" id="GO:0000978">
    <property type="term" value="F:RNA polymerase II cis-regulatory region sequence-specific DNA binding"/>
    <property type="evidence" value="ECO:0007669"/>
    <property type="project" value="TreeGrafter"/>
</dbReference>
<dbReference type="PANTHER" id="PTHR24082:SF283">
    <property type="entry name" value="NUCLEAR HORMONE RECEPTOR HR96"/>
    <property type="match status" value="1"/>
</dbReference>
<dbReference type="GO" id="GO:0030154">
    <property type="term" value="P:cell differentiation"/>
    <property type="evidence" value="ECO:0007669"/>
    <property type="project" value="TreeGrafter"/>
</dbReference>
<dbReference type="PANTHER" id="PTHR24082">
    <property type="entry name" value="NUCLEAR HORMONE RECEPTOR"/>
    <property type="match status" value="1"/>
</dbReference>
<organism evidence="10">
    <name type="scientific">Medioppia subpectinata</name>
    <dbReference type="NCBI Taxonomy" id="1979941"/>
    <lineage>
        <taxon>Eukaryota</taxon>
        <taxon>Metazoa</taxon>
        <taxon>Ecdysozoa</taxon>
        <taxon>Arthropoda</taxon>
        <taxon>Chelicerata</taxon>
        <taxon>Arachnida</taxon>
        <taxon>Acari</taxon>
        <taxon>Acariformes</taxon>
        <taxon>Sarcoptiformes</taxon>
        <taxon>Oribatida</taxon>
        <taxon>Brachypylina</taxon>
        <taxon>Oppioidea</taxon>
        <taxon>Oppiidae</taxon>
        <taxon>Medioppia</taxon>
    </lineage>
</organism>
<keyword evidence="1" id="KW-0479">Metal-binding</keyword>
<gene>
    <name evidence="10" type="ORF">OSB1V03_LOCUS3711</name>
</gene>
<dbReference type="GO" id="GO:0000122">
    <property type="term" value="P:negative regulation of transcription by RNA polymerase II"/>
    <property type="evidence" value="ECO:0007669"/>
    <property type="project" value="TreeGrafter"/>
</dbReference>
<dbReference type="PROSITE" id="PS00031">
    <property type="entry name" value="NUCLEAR_REC_DBD_1"/>
    <property type="match status" value="1"/>
</dbReference>